<evidence type="ECO:0000313" key="7">
    <source>
        <dbReference type="Proteomes" id="UP000694853"/>
    </source>
</evidence>
<proteinExistence type="predicted"/>
<evidence type="ECO:0000256" key="5">
    <source>
        <dbReference type="SAM" id="MobiDB-lite"/>
    </source>
</evidence>
<keyword evidence="7" id="KW-1185">Reference proteome</keyword>
<dbReference type="Proteomes" id="UP000694853">
    <property type="component" value="Unplaced"/>
</dbReference>
<dbReference type="SMART" id="SM00382">
    <property type="entry name" value="AAA"/>
    <property type="match status" value="2"/>
</dbReference>
<evidence type="ECO:0000256" key="3">
    <source>
        <dbReference type="ARBA" id="ARBA00022821"/>
    </source>
</evidence>
<dbReference type="Pfam" id="PF00931">
    <property type="entry name" value="NB-ARC"/>
    <property type="match status" value="2"/>
</dbReference>
<dbReference type="RefSeq" id="XP_027368582.1">
    <property type="nucleotide sequence ID" value="XM_027512781.1"/>
</dbReference>
<feature type="compositionally biased region" description="Basic residues" evidence="5">
    <location>
        <begin position="1949"/>
        <end position="1967"/>
    </location>
</feature>
<dbReference type="Gene3D" id="3.40.50.10140">
    <property type="entry name" value="Toll/interleukin-1 receptor homology (TIR) domain"/>
    <property type="match status" value="1"/>
</dbReference>
<sequence>MAIIELHPEQLDIGEHVIGHQSRIQEVKSLLDIESSNTVYMVGIHGTGGIGKTTLAKALYNLTFNQFECAIFLEGVRETSSNMGLVHLQEAILSKLLEGKTIRFGSVDEGAARLKERLRNRRILLVLDDIDSVEQLEKLAGKSNWFGSGSRIIITTRDKHVLAVHDVEKRYEMKELNDDEALQLFSWKAFKMSQPPINYEDVSNRAVGYAKGLPLALKVIGSNLVRKSVQECEYALKQYERIPERKIQDILKVSYDYLSEIAQYVFLDIACFFKGESMEYVERILEKCDFYPTYNIGILVDKSLLTVDQYGHLRMHDLVQDMGKEVVRQEAPRKPGERSRLCFQEDVIRVLKENSGSSNIEGIILDPPKKEEVKVDWSGFAFEKMNNLRILIVRNACFSSPPSYLPDSLRLLEWKGYPSESLPQNFYPWNNAVVLGLSHSDFRLEKDKPFPGLVHLTDIDFSFCRFITHVPDMSGVPNLTSLNVSGCENLIAIHHSVGFLKKLEDLEASYCNSLKNLPPTIWLPSLQRLNFNYSRSIENFPDINGVMDKLLKLDLQDTQIKELPHSVNNLTGLKKLTLTSCGRLGELPNSLFMLPKIEEFYIVRCHKVRESFRKFQNSHVINGQYSPLRRLTCINCGLTDEDLHFLLTFFPNLEMLMVPCNKFVFVPTRIKECVNLNFLDVSFSPKLQEIPELPPSIYRIFARRCPSLTSETSRMLWSKALKEVNFLYISMPETLIPEWFDHRCEGGTVSFWTRGKFPVVALAFLYKDIPKDKLFLSDVMADPFHLELNINGLKVKIARFDYTVKYRSGDEEGDQVVVCDVRSKIDAEMWPTLDSLLVSEWNYVEFKCNLPVSYCGVYVYKHETNVDDIKFTCPTQSIEAETPSIIYQKSVQESSSQKVEEEKTTKKARRKSVLNFIFRKKNLQGAIINLYTNIYPTLLNALALVLFIMATHEFNCCHDVFLSFTGQDTRHTFTGHLYDALRRKGINTFIDENGLEGGDQISESLNQAIEESRISVVVLSANYAFSKWCLNELVKIVECRETKNQLVWPVFYKVEPSDVRHQRNSYGKAMDEHENRFGKKSELVQKWRSALSQVANLKGWHFESGYEYQFIQKIVEMAVVKLHRQQLDVGQHVIGHHSRIEEVMSLLDIESSEKVCMVGIHGTGGIGKTTLAKALYNLIADKFKCAVFLEGVRERSNKIGLVNLQETILSKLLEGMSINLGSVDEGAARLKERLSHRRVLLVLDDVDNAVQLEKLAGKCSWYGQGSRIIITTRDKHVLNVHEVEKRYEMNVLSKHEALQLFCLKAFKMSQPATNYEDVSNRAVQYAKGLPLALEVIGSNLVSKSVKECECALEQYERIPERKIHDILRVSYDSLPENAQHIFLDIACFFKGNRRDHIEKILDRCDFYPTYNIGILIDKSLLTVEEHNCLTMHDLIQDMGKEVVRQEALNTPGVRSRLYNQEDVLRVLTENSGSSNIEGIILDPLEKKEIEIEWGGTAFENMNNLRILILRNARFSSAPNYLPNSLRLLEWNGYPSASLPPGFYPRNAVVLGLPYSQLKLDKREPFLRLKHLTSLNFSSCEFITHVPDVSIEFFPNIEGVMDKLSFIDLGHTQIEELPHSVENFTGLETVHMPYCSRLRNLPSGLFMLPKITELYLRDSDKVRESFRRFQNSLVLATNGNLNQPLYSTLRRLSCRNCDLTDEDLHFILNCFPNLEELLVPWNYFLSLPTCIKECSNLTVLDVTHSMDLEEIPELPPSIQRVLARGCVFLTSETSRMLWSQAFNEVYKLHVVMPKTQIPNWFDHRCKGGIVSFWVREKFPVVALAFLLDKVPPSPTEYIRASSYQIAVRLYINGVEVDNFCDKTDYWSTIESDHMILCDVRSQIDVEEWPILDTLLVSEWNYVELKCHLPYEDWNVSYCGAHVYKQETNVDNIHFTCPNPLKRSLSASHNPPKKRLRKLMPKSSRRKNHAKEINSVPNFAFRQKNENGISDE</sequence>
<name>A0A8B8MLU6_ABRPR</name>
<evidence type="ECO:0000256" key="1">
    <source>
        <dbReference type="ARBA" id="ARBA00022614"/>
    </source>
</evidence>
<dbReference type="InterPro" id="IPR027417">
    <property type="entry name" value="P-loop_NTPase"/>
</dbReference>
<dbReference type="InterPro" id="IPR002182">
    <property type="entry name" value="NB-ARC"/>
</dbReference>
<evidence type="ECO:0000259" key="6">
    <source>
        <dbReference type="PROSITE" id="PS50104"/>
    </source>
</evidence>
<feature type="domain" description="TIR" evidence="6">
    <location>
        <begin position="956"/>
        <end position="1122"/>
    </location>
</feature>
<keyword evidence="1" id="KW-0433">Leucine-rich repeat</keyword>
<dbReference type="SUPFAM" id="SSF52200">
    <property type="entry name" value="Toll/Interleukin receptor TIR domain"/>
    <property type="match status" value="1"/>
</dbReference>
<dbReference type="GeneID" id="113874561"/>
<evidence type="ECO:0000256" key="2">
    <source>
        <dbReference type="ARBA" id="ARBA00022737"/>
    </source>
</evidence>
<dbReference type="Pfam" id="PF23282">
    <property type="entry name" value="WHD_ROQ1"/>
    <property type="match status" value="2"/>
</dbReference>
<dbReference type="InterPro" id="IPR003593">
    <property type="entry name" value="AAA+_ATPase"/>
</dbReference>
<dbReference type="OrthoDB" id="1357022at2759"/>
<dbReference type="InterPro" id="IPR058546">
    <property type="entry name" value="RPS4B/Roq1-like_LRR"/>
</dbReference>
<evidence type="ECO:0000313" key="8">
    <source>
        <dbReference type="RefSeq" id="XP_027368582.1"/>
    </source>
</evidence>
<dbReference type="GO" id="GO:0007165">
    <property type="term" value="P:signal transduction"/>
    <property type="evidence" value="ECO:0007669"/>
    <property type="project" value="InterPro"/>
</dbReference>
<dbReference type="SUPFAM" id="SSF46785">
    <property type="entry name" value="Winged helix' DNA-binding domain"/>
    <property type="match status" value="1"/>
</dbReference>
<keyword evidence="4" id="KW-0520">NAD</keyword>
<dbReference type="Gene3D" id="3.80.10.10">
    <property type="entry name" value="Ribonuclease Inhibitor"/>
    <property type="match status" value="3"/>
</dbReference>
<dbReference type="InterPro" id="IPR000157">
    <property type="entry name" value="TIR_dom"/>
</dbReference>
<dbReference type="InterPro" id="IPR036390">
    <property type="entry name" value="WH_DNA-bd_sf"/>
</dbReference>
<dbReference type="Pfam" id="PF01582">
    <property type="entry name" value="TIR"/>
    <property type="match status" value="1"/>
</dbReference>
<dbReference type="PRINTS" id="PR00364">
    <property type="entry name" value="DISEASERSIST"/>
</dbReference>
<reference evidence="8" key="2">
    <citation type="submission" date="2025-08" db="UniProtKB">
        <authorList>
            <consortium name="RefSeq"/>
        </authorList>
    </citation>
    <scope>IDENTIFICATION</scope>
    <source>
        <tissue evidence="8">Young leaves</tissue>
    </source>
</reference>
<dbReference type="FunFam" id="3.40.50.10140:FF:000007">
    <property type="entry name" value="Disease resistance protein (TIR-NBS-LRR class)"/>
    <property type="match status" value="1"/>
</dbReference>
<dbReference type="InterPro" id="IPR042197">
    <property type="entry name" value="Apaf_helical"/>
</dbReference>
<dbReference type="PANTHER" id="PTHR11017:SF587">
    <property type="entry name" value="NB-ARC DOMAIN PROTEIN"/>
    <property type="match status" value="1"/>
</dbReference>
<feature type="region of interest" description="Disordered" evidence="5">
    <location>
        <begin position="1942"/>
        <end position="1967"/>
    </location>
</feature>
<accession>A0A8B8MLU6</accession>
<dbReference type="InterPro" id="IPR035897">
    <property type="entry name" value="Toll_tir_struct_dom_sf"/>
</dbReference>
<gene>
    <name evidence="8" type="primary">LOC113874561</name>
</gene>
<dbReference type="SMART" id="SM00255">
    <property type="entry name" value="TIR"/>
    <property type="match status" value="1"/>
</dbReference>
<dbReference type="SUPFAM" id="SSF52540">
    <property type="entry name" value="P-loop containing nucleoside triphosphate hydrolases"/>
    <property type="match status" value="2"/>
</dbReference>
<reference evidence="7" key="1">
    <citation type="journal article" date="2019" name="Toxins">
        <title>Detection of Abrin-Like and Prepropulchellin-Like Toxin Genes and Transcripts Using Whole Genome Sequencing and Full-Length Transcript Sequencing of Abrus precatorius.</title>
        <authorList>
            <person name="Hovde B.T."/>
            <person name="Daligault H.E."/>
            <person name="Hanschen E.R."/>
            <person name="Kunde Y.A."/>
            <person name="Johnson M.B."/>
            <person name="Starkenburg S.R."/>
            <person name="Johnson S.L."/>
        </authorList>
    </citation>
    <scope>NUCLEOTIDE SEQUENCE [LARGE SCALE GENOMIC DNA]</scope>
</reference>
<dbReference type="SUPFAM" id="SSF52058">
    <property type="entry name" value="L domain-like"/>
    <property type="match status" value="2"/>
</dbReference>
<dbReference type="InterPro" id="IPR044974">
    <property type="entry name" value="Disease_R_plants"/>
</dbReference>
<dbReference type="PROSITE" id="PS50104">
    <property type="entry name" value="TIR"/>
    <property type="match status" value="1"/>
</dbReference>
<keyword evidence="2" id="KW-0677">Repeat</keyword>
<dbReference type="Pfam" id="PF23286">
    <property type="entry name" value="LRR_13"/>
    <property type="match status" value="2"/>
</dbReference>
<dbReference type="KEGG" id="aprc:113874561"/>
<keyword evidence="3" id="KW-0611">Plant defense</keyword>
<dbReference type="GO" id="GO:0006952">
    <property type="term" value="P:defense response"/>
    <property type="evidence" value="ECO:0007669"/>
    <property type="project" value="UniProtKB-KW"/>
</dbReference>
<protein>
    <submittedName>
        <fullName evidence="8">Uncharacterized protein LOC113874561</fullName>
    </submittedName>
</protein>
<dbReference type="GO" id="GO:0043531">
    <property type="term" value="F:ADP binding"/>
    <property type="evidence" value="ECO:0007669"/>
    <property type="project" value="InterPro"/>
</dbReference>
<dbReference type="Gene3D" id="1.10.8.430">
    <property type="entry name" value="Helical domain of apoptotic protease-activating factors"/>
    <property type="match status" value="2"/>
</dbReference>
<dbReference type="InterPro" id="IPR058192">
    <property type="entry name" value="WHD_ROQ1-like"/>
</dbReference>
<dbReference type="PANTHER" id="PTHR11017">
    <property type="entry name" value="LEUCINE-RICH REPEAT-CONTAINING PROTEIN"/>
    <property type="match status" value="1"/>
</dbReference>
<evidence type="ECO:0000256" key="4">
    <source>
        <dbReference type="ARBA" id="ARBA00023027"/>
    </source>
</evidence>
<dbReference type="InterPro" id="IPR032675">
    <property type="entry name" value="LRR_dom_sf"/>
</dbReference>
<dbReference type="Gene3D" id="3.40.50.300">
    <property type="entry name" value="P-loop containing nucleotide triphosphate hydrolases"/>
    <property type="match status" value="2"/>
</dbReference>
<organism evidence="7 8">
    <name type="scientific">Abrus precatorius</name>
    <name type="common">Indian licorice</name>
    <name type="synonym">Glycine abrus</name>
    <dbReference type="NCBI Taxonomy" id="3816"/>
    <lineage>
        <taxon>Eukaryota</taxon>
        <taxon>Viridiplantae</taxon>
        <taxon>Streptophyta</taxon>
        <taxon>Embryophyta</taxon>
        <taxon>Tracheophyta</taxon>
        <taxon>Spermatophyta</taxon>
        <taxon>Magnoliopsida</taxon>
        <taxon>eudicotyledons</taxon>
        <taxon>Gunneridae</taxon>
        <taxon>Pentapetalae</taxon>
        <taxon>rosids</taxon>
        <taxon>fabids</taxon>
        <taxon>Fabales</taxon>
        <taxon>Fabaceae</taxon>
        <taxon>Papilionoideae</taxon>
        <taxon>50 kb inversion clade</taxon>
        <taxon>NPAAA clade</taxon>
        <taxon>indigoferoid/millettioid clade</taxon>
        <taxon>Abreae</taxon>
        <taxon>Abrus</taxon>
    </lineage>
</organism>